<dbReference type="AlphaFoldDB" id="A0AAD5YSN4"/>
<dbReference type="Proteomes" id="UP001213000">
    <property type="component" value="Unassembled WGS sequence"/>
</dbReference>
<organism evidence="3 4">
    <name type="scientific">Leucocoprinus birnbaumii</name>
    <dbReference type="NCBI Taxonomy" id="56174"/>
    <lineage>
        <taxon>Eukaryota</taxon>
        <taxon>Fungi</taxon>
        <taxon>Dikarya</taxon>
        <taxon>Basidiomycota</taxon>
        <taxon>Agaricomycotina</taxon>
        <taxon>Agaricomycetes</taxon>
        <taxon>Agaricomycetidae</taxon>
        <taxon>Agaricales</taxon>
        <taxon>Agaricineae</taxon>
        <taxon>Agaricaceae</taxon>
        <taxon>Leucocoprinus</taxon>
    </lineage>
</organism>
<feature type="region of interest" description="Disordered" evidence="1">
    <location>
        <begin position="559"/>
        <end position="602"/>
    </location>
</feature>
<protein>
    <recommendedName>
        <fullName evidence="2">Senescence domain-containing protein</fullName>
    </recommendedName>
</protein>
<evidence type="ECO:0000256" key="1">
    <source>
        <dbReference type="SAM" id="MobiDB-lite"/>
    </source>
</evidence>
<evidence type="ECO:0000313" key="3">
    <source>
        <dbReference type="EMBL" id="KAJ3570121.1"/>
    </source>
</evidence>
<feature type="compositionally biased region" description="Polar residues" evidence="1">
    <location>
        <begin position="559"/>
        <end position="577"/>
    </location>
</feature>
<name>A0AAD5YSN4_9AGAR</name>
<feature type="compositionally biased region" description="Pro residues" evidence="1">
    <location>
        <begin position="588"/>
        <end position="600"/>
    </location>
</feature>
<feature type="region of interest" description="Disordered" evidence="1">
    <location>
        <begin position="821"/>
        <end position="841"/>
    </location>
</feature>
<feature type="domain" description="Senescence" evidence="2">
    <location>
        <begin position="525"/>
        <end position="815"/>
    </location>
</feature>
<reference evidence="3" key="1">
    <citation type="submission" date="2022-07" db="EMBL/GenBank/DDBJ databases">
        <title>Genome Sequence of Leucocoprinus birnbaumii.</title>
        <authorList>
            <person name="Buettner E."/>
        </authorList>
    </citation>
    <scope>NUCLEOTIDE SEQUENCE</scope>
    <source>
        <strain evidence="3">VT141</strain>
    </source>
</reference>
<dbReference type="EMBL" id="JANIEX010000253">
    <property type="protein sequence ID" value="KAJ3570121.1"/>
    <property type="molecule type" value="Genomic_DNA"/>
</dbReference>
<keyword evidence="4" id="KW-1185">Reference proteome</keyword>
<evidence type="ECO:0000259" key="2">
    <source>
        <dbReference type="Pfam" id="PF06911"/>
    </source>
</evidence>
<gene>
    <name evidence="3" type="ORF">NP233_g4612</name>
</gene>
<dbReference type="InterPro" id="IPR009686">
    <property type="entry name" value="Senescence/spartin_C"/>
</dbReference>
<sequence length="841" mass="91749">MISFITSPLVEIFRYALTPIAPFEWLGVPLSTLDIVAAFRLCIILRQLREMIHSKHVSTKGKAGVEDKSFGKVVATTLLVVYGGEAITAPFLGVSPSFMVSGSVPVLYAVIQAIVEYLPQVPELTGELELPLSLLDGFSRAYLVCNLIPPAVTQNQSAVIAASPWTLLLTSLITANGGFFLVNLFSILEPTSMAVQTPPELRAYGWTTTDLWCAPAITGLYAFMTHAQPFWADLHALLVQMLGGAAAGKAVEPVDPEVARAICAMILSGLFTTRTVVNFNMWKKPVQKRSVAVLNIYRLTTIPLLSLLLDLPAMQTSPEAFLLITLPDCTLQIKDFSETGPLGLQCVTIPHPDASSDSDRDVYLVLRLNMSETPIDPARIIQRKDTPVARIYTFYGTPAEPNDFVLTVPCQPGDAKSTFLHQDLETFEGILEQYAVEFRPASSASAQASAPAMPVPDHPPPTYETGEVVGEVEDRLHIQEDPVMYQRGHEHDPVVIEVPDEVGLREGDANALSAFARTVPPDQQDWITKTATVVSHAISLTTNLLVTTITTASNLYISKTNPSPHHSSANLTTSNAGSEKRSTSPIPGRSPSPNPPPLPPRALVFLTSDRTRKNLRSVHTISGQAVRVSAKTVQKIDGMIRRAMGARPKENRLGSFPSRPNSLTPVSYASSSIPSGQVPYAIYTPTLMFHAQHPVHLNLLRFPLARTLYYHHLTHNHLPQQTQQLNPFADPPIQPKLTTTHRLLISADLILSTIDDSARRILDSGTNNLGRVMHHKYGPEAAESSLLMAGTARNVGLVYIDMSGIGRRALLRRAGMSFVKGRMQSKEDGKRPVPPIPAQKA</sequence>
<proteinExistence type="predicted"/>
<comment type="caution">
    <text evidence="3">The sequence shown here is derived from an EMBL/GenBank/DDBJ whole genome shotgun (WGS) entry which is preliminary data.</text>
</comment>
<dbReference type="Pfam" id="PF06911">
    <property type="entry name" value="Senescence"/>
    <property type="match status" value="1"/>
</dbReference>
<accession>A0AAD5YSN4</accession>
<evidence type="ECO:0000313" key="4">
    <source>
        <dbReference type="Proteomes" id="UP001213000"/>
    </source>
</evidence>
<feature type="compositionally biased region" description="Pro residues" evidence="1">
    <location>
        <begin position="832"/>
        <end position="841"/>
    </location>
</feature>